<feature type="signal peptide" evidence="3">
    <location>
        <begin position="1"/>
        <end position="20"/>
    </location>
</feature>
<name>A0ABD2I1E5_HETSC</name>
<dbReference type="Gene3D" id="3.30.43.10">
    <property type="entry name" value="Uridine Diphospho-n-acetylenolpyruvylglucosamine Reductase, domain 2"/>
    <property type="match status" value="1"/>
</dbReference>
<dbReference type="Proteomes" id="UP001620645">
    <property type="component" value="Unassembled WGS sequence"/>
</dbReference>
<sequence>MHFLCNFWLVLFVVADKTYGVGIFFVVKKSDESLSSSSSEASFSSSSSEEASFSSSSSEEASFSSSSSEEASFSSSSSEEASSSSSEESKESSGQSDAIQLHNWGGNFKFCSQNVEYPRTTAEVQQIVRRSQKLRVFGTRHSFSKIADSCGTLLSTLGMNSIIAINGSRSTVTVQPGITYTDLAPTLYANNFALPTLAAIADISVAGATQTCAHGSGLTNSNLATQVRSMRIVLANGTEASFGPESAELRAVACGLGAFGVITEVELNLVPTFDTISYNFVSLPTESLYAHFDEMHRMGNNVLMMTTFANSSVWDRVTVTVVANSSQHRQIGNLSNLFGASLSLAPNPPQMVEVNKVQPWYYGLMNIRPGLTGKDGNELQSEYIMPYKNGVPAIKAVSSLHQQIQPLLNGFVVRTVKGDDLWLSMSNGDGPMVALHFSWAESRPTKVNAVLAQIERILIKFGARPHWGKHFTMKPSEFLKRSNYPHLNEFRKLADKLDPTHKFRNNFINENIFESEHF</sequence>
<dbReference type="InterPro" id="IPR036318">
    <property type="entry name" value="FAD-bd_PCMH-like_sf"/>
</dbReference>
<dbReference type="Pfam" id="PF04030">
    <property type="entry name" value="ALO"/>
    <property type="match status" value="1"/>
</dbReference>
<organism evidence="5 6">
    <name type="scientific">Heterodera schachtii</name>
    <name type="common">Sugarbeet cyst nematode worm</name>
    <name type="synonym">Tylenchus schachtii</name>
    <dbReference type="NCBI Taxonomy" id="97005"/>
    <lineage>
        <taxon>Eukaryota</taxon>
        <taxon>Metazoa</taxon>
        <taxon>Ecdysozoa</taxon>
        <taxon>Nematoda</taxon>
        <taxon>Chromadorea</taxon>
        <taxon>Rhabditida</taxon>
        <taxon>Tylenchina</taxon>
        <taxon>Tylenchomorpha</taxon>
        <taxon>Tylenchoidea</taxon>
        <taxon>Heteroderidae</taxon>
        <taxon>Heteroderinae</taxon>
        <taxon>Heterodera</taxon>
    </lineage>
</organism>
<dbReference type="InterPro" id="IPR016167">
    <property type="entry name" value="FAD-bd_PCMH_sub1"/>
</dbReference>
<proteinExistence type="predicted"/>
<feature type="region of interest" description="Disordered" evidence="2">
    <location>
        <begin position="33"/>
        <end position="96"/>
    </location>
</feature>
<dbReference type="InterPro" id="IPR007173">
    <property type="entry name" value="ALO_C"/>
</dbReference>
<dbReference type="PROSITE" id="PS51387">
    <property type="entry name" value="FAD_PCMH"/>
    <property type="match status" value="1"/>
</dbReference>
<dbReference type="PANTHER" id="PTHR43762:SF1">
    <property type="entry name" value="D-ARABINONO-1,4-LACTONE OXIDASE"/>
    <property type="match status" value="1"/>
</dbReference>
<evidence type="ECO:0000313" key="6">
    <source>
        <dbReference type="Proteomes" id="UP001620645"/>
    </source>
</evidence>
<keyword evidence="3" id="KW-0732">Signal</keyword>
<feature type="domain" description="FAD-binding PCMH-type" evidence="4">
    <location>
        <begin position="108"/>
        <end position="272"/>
    </location>
</feature>
<dbReference type="GO" id="GO:0016491">
    <property type="term" value="F:oxidoreductase activity"/>
    <property type="evidence" value="ECO:0007669"/>
    <property type="project" value="UniProtKB-KW"/>
</dbReference>
<dbReference type="PANTHER" id="PTHR43762">
    <property type="entry name" value="L-GULONOLACTONE OXIDASE"/>
    <property type="match status" value="1"/>
</dbReference>
<accession>A0ABD2I1E5</accession>
<dbReference type="EMBL" id="JBICCN010000357">
    <property type="protein sequence ID" value="KAL3074344.1"/>
    <property type="molecule type" value="Genomic_DNA"/>
</dbReference>
<dbReference type="InterPro" id="IPR016171">
    <property type="entry name" value="Vanillyl_alc_oxidase_C-sub2"/>
</dbReference>
<dbReference type="InterPro" id="IPR016169">
    <property type="entry name" value="FAD-bd_PCMH_sub2"/>
</dbReference>
<dbReference type="InterPro" id="IPR016166">
    <property type="entry name" value="FAD-bd_PCMH"/>
</dbReference>
<evidence type="ECO:0000259" key="4">
    <source>
        <dbReference type="PROSITE" id="PS51387"/>
    </source>
</evidence>
<feature type="compositionally biased region" description="Low complexity" evidence="2">
    <location>
        <begin position="33"/>
        <end position="86"/>
    </location>
</feature>
<dbReference type="Pfam" id="PF01565">
    <property type="entry name" value="FAD_binding_4"/>
    <property type="match status" value="1"/>
</dbReference>
<evidence type="ECO:0000256" key="1">
    <source>
        <dbReference type="ARBA" id="ARBA00023002"/>
    </source>
</evidence>
<gene>
    <name evidence="5" type="ORF">niasHS_015174</name>
</gene>
<evidence type="ECO:0000256" key="2">
    <source>
        <dbReference type="SAM" id="MobiDB-lite"/>
    </source>
</evidence>
<reference evidence="5 6" key="1">
    <citation type="submission" date="2024-10" db="EMBL/GenBank/DDBJ databases">
        <authorList>
            <person name="Kim D."/>
        </authorList>
    </citation>
    <scope>NUCLEOTIDE SEQUENCE [LARGE SCALE GENOMIC DNA]</scope>
    <source>
        <strain evidence="5">Taebaek</strain>
    </source>
</reference>
<evidence type="ECO:0000313" key="5">
    <source>
        <dbReference type="EMBL" id="KAL3074344.1"/>
    </source>
</evidence>
<dbReference type="InterPro" id="IPR006094">
    <property type="entry name" value="Oxid_FAD_bind_N"/>
</dbReference>
<dbReference type="PIRSF" id="PIRSF000136">
    <property type="entry name" value="LGO_GLO"/>
    <property type="match status" value="1"/>
</dbReference>
<dbReference type="SUPFAM" id="SSF56176">
    <property type="entry name" value="FAD-binding/transporter-associated domain-like"/>
    <property type="match status" value="1"/>
</dbReference>
<feature type="chain" id="PRO_5044783620" description="FAD-binding PCMH-type domain-containing protein" evidence="3">
    <location>
        <begin position="21"/>
        <end position="518"/>
    </location>
</feature>
<evidence type="ECO:0000256" key="3">
    <source>
        <dbReference type="SAM" id="SignalP"/>
    </source>
</evidence>
<dbReference type="Gene3D" id="3.30.70.2520">
    <property type="match status" value="1"/>
</dbReference>
<comment type="caution">
    <text evidence="5">The sequence shown here is derived from an EMBL/GenBank/DDBJ whole genome shotgun (WGS) entry which is preliminary data.</text>
</comment>
<dbReference type="InterPro" id="IPR010031">
    <property type="entry name" value="FAD_lactone_oxidase-like"/>
</dbReference>
<dbReference type="Gene3D" id="3.30.465.10">
    <property type="match status" value="1"/>
</dbReference>
<keyword evidence="1" id="KW-0560">Oxidoreductase</keyword>
<keyword evidence="6" id="KW-1185">Reference proteome</keyword>
<dbReference type="AlphaFoldDB" id="A0ABD2I1E5"/>
<protein>
    <recommendedName>
        <fullName evidence="4">FAD-binding PCMH-type domain-containing protein</fullName>
    </recommendedName>
</protein>
<dbReference type="Gene3D" id="1.10.45.10">
    <property type="entry name" value="Vanillyl-alcohol Oxidase, Chain A, domain 4"/>
    <property type="match status" value="1"/>
</dbReference>